<dbReference type="RefSeq" id="WP_252426818.1">
    <property type="nucleotide sequence ID" value="NZ_JAMWMR010000022.1"/>
</dbReference>
<gene>
    <name evidence="3" type="ORF">NGF19_22085</name>
</gene>
<dbReference type="Proteomes" id="UP001523219">
    <property type="component" value="Unassembled WGS sequence"/>
</dbReference>
<organism evidence="3 4">
    <name type="scientific">Streptomyces macrolidinus</name>
    <dbReference type="NCBI Taxonomy" id="2952607"/>
    <lineage>
        <taxon>Bacteria</taxon>
        <taxon>Bacillati</taxon>
        <taxon>Actinomycetota</taxon>
        <taxon>Actinomycetes</taxon>
        <taxon>Kitasatosporales</taxon>
        <taxon>Streptomycetaceae</taxon>
        <taxon>Streptomyces</taxon>
    </lineage>
</organism>
<dbReference type="EMBL" id="JAMWMR010000022">
    <property type="protein sequence ID" value="MCN9243442.1"/>
    <property type="molecule type" value="Genomic_DNA"/>
</dbReference>
<reference evidence="3 4" key="1">
    <citation type="submission" date="2022-05" db="EMBL/GenBank/DDBJ databases">
        <title>Streptomyces sp. nov. RY43-2 isolated from soil of a peat swamp forest.</title>
        <authorList>
            <person name="Kanchanasin P."/>
            <person name="Tanasupawat S."/>
            <person name="Phongsopitanun W."/>
        </authorList>
    </citation>
    <scope>NUCLEOTIDE SEQUENCE [LARGE SCALE GENOMIC DNA]</scope>
    <source>
        <strain evidence="3 4">RY43-2</strain>
    </source>
</reference>
<evidence type="ECO:0000313" key="4">
    <source>
        <dbReference type="Proteomes" id="UP001523219"/>
    </source>
</evidence>
<evidence type="ECO:0008006" key="5">
    <source>
        <dbReference type="Google" id="ProtNLM"/>
    </source>
</evidence>
<proteinExistence type="predicted"/>
<keyword evidence="2" id="KW-0732">Signal</keyword>
<protein>
    <recommendedName>
        <fullName evidence="5">Secreted protein</fullName>
    </recommendedName>
</protein>
<evidence type="ECO:0000256" key="1">
    <source>
        <dbReference type="SAM" id="MobiDB-lite"/>
    </source>
</evidence>
<sequence>MTGGTAMQGKRRGAMGAALALLTLLAALLCATSASPALSQAAHSSAAADLRAPSHPTLGSVGQDAPRTATTAPCLKKTQPERQQSHFAVPLVRALPTAPDALASARAALPARVRHRGPAPSPPDLAELSVRRL</sequence>
<evidence type="ECO:0000256" key="2">
    <source>
        <dbReference type="SAM" id="SignalP"/>
    </source>
</evidence>
<feature type="region of interest" description="Disordered" evidence="1">
    <location>
        <begin position="113"/>
        <end position="133"/>
    </location>
</feature>
<accession>A0ABT0ZIL6</accession>
<keyword evidence="4" id="KW-1185">Reference proteome</keyword>
<evidence type="ECO:0000313" key="3">
    <source>
        <dbReference type="EMBL" id="MCN9243442.1"/>
    </source>
</evidence>
<feature type="signal peptide" evidence="2">
    <location>
        <begin position="1"/>
        <end position="36"/>
    </location>
</feature>
<feature type="chain" id="PRO_5045838650" description="Secreted protein" evidence="2">
    <location>
        <begin position="37"/>
        <end position="133"/>
    </location>
</feature>
<name>A0ABT0ZIL6_9ACTN</name>
<feature type="region of interest" description="Disordered" evidence="1">
    <location>
        <begin position="41"/>
        <end position="86"/>
    </location>
</feature>
<comment type="caution">
    <text evidence="3">The sequence shown here is derived from an EMBL/GenBank/DDBJ whole genome shotgun (WGS) entry which is preliminary data.</text>
</comment>